<evidence type="ECO:0000256" key="1">
    <source>
        <dbReference type="SAM" id="MobiDB-lite"/>
    </source>
</evidence>
<feature type="region of interest" description="Disordered" evidence="1">
    <location>
        <begin position="1"/>
        <end position="25"/>
    </location>
</feature>
<evidence type="ECO:0000313" key="3">
    <source>
        <dbReference type="Proteomes" id="UP001202827"/>
    </source>
</evidence>
<protein>
    <submittedName>
        <fullName evidence="2">Uncharacterized protein</fullName>
    </submittedName>
</protein>
<gene>
    <name evidence="2" type="ORF">M0654_22435</name>
</gene>
<proteinExistence type="predicted"/>
<dbReference type="EMBL" id="JALPRY010000040">
    <property type="protein sequence ID" value="MCK8782725.1"/>
    <property type="molecule type" value="Genomic_DNA"/>
</dbReference>
<comment type="caution">
    <text evidence="2">The sequence shown here is derived from an EMBL/GenBank/DDBJ whole genome shotgun (WGS) entry which is preliminary data.</text>
</comment>
<dbReference type="RefSeq" id="WP_248684980.1">
    <property type="nucleotide sequence ID" value="NZ_JALPRY010000040.1"/>
</dbReference>
<sequence length="266" mass="29779">MTDEDEPGSSKPAEPDAEKETGKRPVIPMHLNSAQADEAAALIGQFKEWYSQQGTLDKIEESVSRTKEFLLRYDHTPTPHGGIGETEPWIRLEDSLLPDLEKTDDAMRLDLRLSGLRLKTFAEGACRFIGIMNEIDGLPKNANRYNDASTNLAEWFLHERLMRTYLQRLAANKNPNEGSSLKLQDLLSAYLYQEGAQQGPIRAKVVQMVALGLWDADPPTTNRAWSIRAGVGGVRFHVGVFTPVVDHFKKYLPGGYLERKGQANDL</sequence>
<keyword evidence="3" id="KW-1185">Reference proteome</keyword>
<feature type="compositionally biased region" description="Basic and acidic residues" evidence="1">
    <location>
        <begin position="13"/>
        <end position="23"/>
    </location>
</feature>
<dbReference type="Proteomes" id="UP001202827">
    <property type="component" value="Unassembled WGS sequence"/>
</dbReference>
<accession>A0ABT0IXZ3</accession>
<evidence type="ECO:0000313" key="2">
    <source>
        <dbReference type="EMBL" id="MCK8782725.1"/>
    </source>
</evidence>
<name>A0ABT0IXZ3_9HYPH</name>
<reference evidence="2 3" key="1">
    <citation type="submission" date="2022-04" db="EMBL/GenBank/DDBJ databases">
        <title>Rhizobium coralii sp. nov., isolated from coral Turbinaria peltata.</title>
        <authorList>
            <person name="Sun H."/>
        </authorList>
    </citation>
    <scope>NUCLEOTIDE SEQUENCE [LARGE SCALE GENOMIC DNA]</scope>
    <source>
        <strain evidence="2 3">NTR19</strain>
    </source>
</reference>
<organism evidence="2 3">
    <name type="scientific">Neorhizobium turbinariae</name>
    <dbReference type="NCBI Taxonomy" id="2937795"/>
    <lineage>
        <taxon>Bacteria</taxon>
        <taxon>Pseudomonadati</taxon>
        <taxon>Pseudomonadota</taxon>
        <taxon>Alphaproteobacteria</taxon>
        <taxon>Hyphomicrobiales</taxon>
        <taxon>Rhizobiaceae</taxon>
        <taxon>Rhizobium/Agrobacterium group</taxon>
        <taxon>Neorhizobium</taxon>
    </lineage>
</organism>